<dbReference type="Pfam" id="PF02594">
    <property type="entry name" value="DUF167"/>
    <property type="match status" value="1"/>
</dbReference>
<evidence type="ECO:0000256" key="1">
    <source>
        <dbReference type="ARBA" id="ARBA00010364"/>
    </source>
</evidence>
<dbReference type="InterPro" id="IPR003746">
    <property type="entry name" value="DUF167"/>
</dbReference>
<sequence>MTLHIRVKPNSKVDGLAYDDAGNLTVKIKAPAQDGKANDYLVKYLAGVFGISKSKVQLVSGFTNPHKKLEIDAEEAEIKQILQQLV</sequence>
<keyword evidence="4" id="KW-1185">Reference proteome</keyword>
<dbReference type="NCBIfam" id="TIGR00251">
    <property type="entry name" value="DUF167 family protein"/>
    <property type="match status" value="1"/>
</dbReference>
<dbReference type="EMBL" id="FNGS01000010">
    <property type="protein sequence ID" value="SDM86669.1"/>
    <property type="molecule type" value="Genomic_DNA"/>
</dbReference>
<dbReference type="PANTHER" id="PTHR13420">
    <property type="entry name" value="UPF0235 PROTEIN C15ORF40"/>
    <property type="match status" value="1"/>
</dbReference>
<dbReference type="OrthoDB" id="885245at2"/>
<proteinExistence type="inferred from homology"/>
<dbReference type="GO" id="GO:0005737">
    <property type="term" value="C:cytoplasm"/>
    <property type="evidence" value="ECO:0007669"/>
    <property type="project" value="TreeGrafter"/>
</dbReference>
<dbReference type="HAMAP" id="MF_00634">
    <property type="entry name" value="UPF0235"/>
    <property type="match status" value="1"/>
</dbReference>
<gene>
    <name evidence="3" type="ORF">SAMN04488090_4391</name>
</gene>
<dbReference type="Proteomes" id="UP000198901">
    <property type="component" value="Unassembled WGS sequence"/>
</dbReference>
<name>A0A1G9WQF4_9BACT</name>
<reference evidence="3 4" key="1">
    <citation type="submission" date="2016-10" db="EMBL/GenBank/DDBJ databases">
        <authorList>
            <person name="de Groot N.N."/>
        </authorList>
    </citation>
    <scope>NUCLEOTIDE SEQUENCE [LARGE SCALE GENOMIC DNA]</scope>
    <source>
        <strain evidence="3 4">DSM 21668</strain>
    </source>
</reference>
<evidence type="ECO:0000313" key="4">
    <source>
        <dbReference type="Proteomes" id="UP000198901"/>
    </source>
</evidence>
<dbReference type="Gene3D" id="3.30.1200.10">
    <property type="entry name" value="YggU-like"/>
    <property type="match status" value="1"/>
</dbReference>
<protein>
    <recommendedName>
        <fullName evidence="2">UPF0235 protein SAMN04488090_4391</fullName>
    </recommendedName>
</protein>
<dbReference type="RefSeq" id="WP_093207890.1">
    <property type="nucleotide sequence ID" value="NZ_FNGS01000010.1"/>
</dbReference>
<evidence type="ECO:0000256" key="2">
    <source>
        <dbReference type="HAMAP-Rule" id="MF_00634"/>
    </source>
</evidence>
<dbReference type="AlphaFoldDB" id="A0A1G9WQF4"/>
<organism evidence="3 4">
    <name type="scientific">Siphonobacter aquaeclarae</name>
    <dbReference type="NCBI Taxonomy" id="563176"/>
    <lineage>
        <taxon>Bacteria</taxon>
        <taxon>Pseudomonadati</taxon>
        <taxon>Bacteroidota</taxon>
        <taxon>Cytophagia</taxon>
        <taxon>Cytophagales</taxon>
        <taxon>Cytophagaceae</taxon>
        <taxon>Siphonobacter</taxon>
    </lineage>
</organism>
<dbReference type="SMART" id="SM01152">
    <property type="entry name" value="DUF167"/>
    <property type="match status" value="1"/>
</dbReference>
<dbReference type="InterPro" id="IPR036591">
    <property type="entry name" value="YggU-like_sf"/>
</dbReference>
<comment type="similarity">
    <text evidence="1 2">Belongs to the UPF0235 family.</text>
</comment>
<dbReference type="STRING" id="563176.SAMN04488090_4391"/>
<accession>A0A1G9WQF4</accession>
<evidence type="ECO:0000313" key="3">
    <source>
        <dbReference type="EMBL" id="SDM86669.1"/>
    </source>
</evidence>
<dbReference type="PANTHER" id="PTHR13420:SF7">
    <property type="entry name" value="UPF0235 PROTEIN C15ORF40"/>
    <property type="match status" value="1"/>
</dbReference>
<dbReference type="SUPFAM" id="SSF69786">
    <property type="entry name" value="YggU-like"/>
    <property type="match status" value="1"/>
</dbReference>